<dbReference type="PANTHER" id="PTHR36837">
    <property type="entry name" value="POLY(3-HYDROXYALKANOATE) POLYMERASE SUBUNIT PHAC"/>
    <property type="match status" value="1"/>
</dbReference>
<gene>
    <name evidence="2" type="ORF">R7226_24550</name>
</gene>
<dbReference type="Gene3D" id="3.40.50.1820">
    <property type="entry name" value="alpha/beta hydrolase"/>
    <property type="match status" value="1"/>
</dbReference>
<evidence type="ECO:0000313" key="2">
    <source>
        <dbReference type="EMBL" id="MDW5597543.1"/>
    </source>
</evidence>
<name>A0ABU4HW38_9ACTN</name>
<evidence type="ECO:0000313" key="3">
    <source>
        <dbReference type="Proteomes" id="UP001284601"/>
    </source>
</evidence>
<dbReference type="InterPro" id="IPR000073">
    <property type="entry name" value="AB_hydrolase_1"/>
</dbReference>
<dbReference type="Proteomes" id="UP001284601">
    <property type="component" value="Unassembled WGS sequence"/>
</dbReference>
<reference evidence="3" key="1">
    <citation type="submission" date="2023-07" db="EMBL/GenBank/DDBJ databases">
        <title>Conexibacter stalactiti sp. nov., isolated from stalactites in a lava cave and emended description of the genus Conexibacter.</title>
        <authorList>
            <person name="Lee S.D."/>
        </authorList>
    </citation>
    <scope>NUCLEOTIDE SEQUENCE [LARGE SCALE GENOMIC DNA]</scope>
    <source>
        <strain evidence="3">KCTC 39840</strain>
    </source>
</reference>
<dbReference type="EMBL" id="JAWSTH010000092">
    <property type="protein sequence ID" value="MDW5597543.1"/>
    <property type="molecule type" value="Genomic_DNA"/>
</dbReference>
<dbReference type="GO" id="GO:0016787">
    <property type="term" value="F:hydrolase activity"/>
    <property type="evidence" value="ECO:0007669"/>
    <property type="project" value="UniProtKB-KW"/>
</dbReference>
<protein>
    <submittedName>
        <fullName evidence="2">Alpha/beta fold hydrolase</fullName>
    </submittedName>
</protein>
<dbReference type="RefSeq" id="WP_318600009.1">
    <property type="nucleotide sequence ID" value="NZ_JAWSTH010000092.1"/>
</dbReference>
<proteinExistence type="predicted"/>
<dbReference type="InterPro" id="IPR029058">
    <property type="entry name" value="AB_hydrolase_fold"/>
</dbReference>
<dbReference type="SUPFAM" id="SSF53474">
    <property type="entry name" value="alpha/beta-Hydrolases"/>
    <property type="match status" value="1"/>
</dbReference>
<dbReference type="InterPro" id="IPR051321">
    <property type="entry name" value="PHA/PHB_synthase"/>
</dbReference>
<sequence length="374" mass="39550">MDAIPTPEQVSAAAANVFDRVMRGGLADLRPLPSAIIDEGPQRTVRRYLHPGEPRGAAPAAGPRPPVLLVPPLAAPATCFDLRRGCSVAEHLLAAGHAPYLLDYGSIAFGDRNLGIEHWIDEVIPRAIDAVRRDADADQVQLVGWCLGGIMALLVAAETPAHVRSVAMVASPFDTSAVPLVAPLRPLVNLAGGSVGTAAYKLLGGAPAPLVKRVYQLAGFDKYVLKPFTLATNLDDRDFLAQVEAVDRFMSGMLAYPGRTFGQIYHRMLRRNDLAEGRIVLGDRTIELAGVTAPVLSIAGEGDGIAPRKAVHRVAELLPNAAAVKIATAPGGHLGVLTGRAARRTTWPLVDDFLDATASSDGSGRARRHLRAVA</sequence>
<evidence type="ECO:0000259" key="1">
    <source>
        <dbReference type="Pfam" id="PF00561"/>
    </source>
</evidence>
<dbReference type="Pfam" id="PF00561">
    <property type="entry name" value="Abhydrolase_1"/>
    <property type="match status" value="1"/>
</dbReference>
<comment type="caution">
    <text evidence="2">The sequence shown here is derived from an EMBL/GenBank/DDBJ whole genome shotgun (WGS) entry which is preliminary data.</text>
</comment>
<organism evidence="2 3">
    <name type="scientific">Conexibacter stalactiti</name>
    <dbReference type="NCBI Taxonomy" id="1940611"/>
    <lineage>
        <taxon>Bacteria</taxon>
        <taxon>Bacillati</taxon>
        <taxon>Actinomycetota</taxon>
        <taxon>Thermoleophilia</taxon>
        <taxon>Solirubrobacterales</taxon>
        <taxon>Conexibacteraceae</taxon>
        <taxon>Conexibacter</taxon>
    </lineage>
</organism>
<dbReference type="PANTHER" id="PTHR36837:SF2">
    <property type="entry name" value="POLY(3-HYDROXYALKANOATE) POLYMERASE SUBUNIT PHAC"/>
    <property type="match status" value="1"/>
</dbReference>
<keyword evidence="3" id="KW-1185">Reference proteome</keyword>
<keyword evidence="2" id="KW-0378">Hydrolase</keyword>
<accession>A0ABU4HW38</accession>
<feature type="domain" description="AB hydrolase-1" evidence="1">
    <location>
        <begin position="65"/>
        <end position="338"/>
    </location>
</feature>